<evidence type="ECO:0000256" key="4">
    <source>
        <dbReference type="ARBA" id="ARBA00023002"/>
    </source>
</evidence>
<dbReference type="PIRSF" id="PIRSF000110">
    <property type="entry name" value="G6PD"/>
    <property type="match status" value="1"/>
</dbReference>
<dbReference type="GO" id="GO:0004345">
    <property type="term" value="F:glucose-6-phosphate dehydrogenase activity"/>
    <property type="evidence" value="ECO:0007669"/>
    <property type="project" value="UniProtKB-UniRule"/>
</dbReference>
<keyword evidence="5 6" id="KW-0119">Carbohydrate metabolism</keyword>
<evidence type="ECO:0000259" key="7">
    <source>
        <dbReference type="Pfam" id="PF00479"/>
    </source>
</evidence>
<feature type="binding site" evidence="6">
    <location>
        <position position="341"/>
    </location>
    <ligand>
        <name>substrate</name>
    </ligand>
</feature>
<dbReference type="PANTHER" id="PTHR23429">
    <property type="entry name" value="GLUCOSE-6-PHOSPHATE 1-DEHYDROGENASE G6PD"/>
    <property type="match status" value="1"/>
</dbReference>
<evidence type="ECO:0000256" key="6">
    <source>
        <dbReference type="HAMAP-Rule" id="MF_00966"/>
    </source>
</evidence>
<evidence type="ECO:0000259" key="8">
    <source>
        <dbReference type="Pfam" id="PF02781"/>
    </source>
</evidence>
<dbReference type="EMBL" id="JADZSC010000002">
    <property type="protein sequence ID" value="MBH0230725.1"/>
    <property type="molecule type" value="Genomic_DNA"/>
</dbReference>
<dbReference type="Pfam" id="PF02781">
    <property type="entry name" value="G6PD_C"/>
    <property type="match status" value="1"/>
</dbReference>
<keyword evidence="4 6" id="KW-0560">Oxidoreductase</keyword>
<comment type="catalytic activity">
    <reaction evidence="6">
        <text>D-glucose 6-phosphate + NADP(+) = 6-phospho-D-glucono-1,5-lactone + NADPH + H(+)</text>
        <dbReference type="Rhea" id="RHEA:15841"/>
        <dbReference type="ChEBI" id="CHEBI:15378"/>
        <dbReference type="ChEBI" id="CHEBI:57783"/>
        <dbReference type="ChEBI" id="CHEBI:57955"/>
        <dbReference type="ChEBI" id="CHEBI:58349"/>
        <dbReference type="ChEBI" id="CHEBI:61548"/>
        <dbReference type="EC" id="1.1.1.49"/>
    </reaction>
</comment>
<feature type="domain" description="Glucose-6-phosphate dehydrogenase C-terminal" evidence="8">
    <location>
        <begin position="194"/>
        <end position="482"/>
    </location>
</feature>
<feature type="binding site" evidence="6">
    <location>
        <position position="149"/>
    </location>
    <ligand>
        <name>NADP(+)</name>
        <dbReference type="ChEBI" id="CHEBI:58349"/>
    </ligand>
</feature>
<name>A0A931HWM9_9BACI</name>
<evidence type="ECO:0000256" key="5">
    <source>
        <dbReference type="ARBA" id="ARBA00023277"/>
    </source>
</evidence>
<feature type="binding site" evidence="6">
    <location>
        <position position="236"/>
    </location>
    <ligand>
        <name>substrate</name>
    </ligand>
</feature>
<evidence type="ECO:0000256" key="1">
    <source>
        <dbReference type="ARBA" id="ARBA00004937"/>
    </source>
</evidence>
<dbReference type="NCBIfam" id="TIGR00871">
    <property type="entry name" value="zwf"/>
    <property type="match status" value="1"/>
</dbReference>
<dbReference type="Proteomes" id="UP000614490">
    <property type="component" value="Unassembled WGS sequence"/>
</dbReference>
<dbReference type="GO" id="GO:0006006">
    <property type="term" value="P:glucose metabolic process"/>
    <property type="evidence" value="ECO:0007669"/>
    <property type="project" value="UniProtKB-KW"/>
</dbReference>
<dbReference type="InterPro" id="IPR036291">
    <property type="entry name" value="NAD(P)-bd_dom_sf"/>
</dbReference>
<dbReference type="PANTHER" id="PTHR23429:SF0">
    <property type="entry name" value="GLUCOSE-6-PHOSPHATE 1-DEHYDROGENASE"/>
    <property type="match status" value="1"/>
</dbReference>
<comment type="caution">
    <text evidence="9">The sequence shown here is derived from an EMBL/GenBank/DDBJ whole genome shotgun (WGS) entry which is preliminary data.</text>
</comment>
<feature type="binding site" evidence="6">
    <location>
        <position position="183"/>
    </location>
    <ligand>
        <name>substrate</name>
    </ligand>
</feature>
<comment type="caution">
    <text evidence="6">Lacks conserved residue(s) required for the propagation of feature annotation.</text>
</comment>
<feature type="binding site" evidence="6">
    <location>
        <begin position="10"/>
        <end position="17"/>
    </location>
    <ligand>
        <name>NADP(+)</name>
        <dbReference type="ChEBI" id="CHEBI:58349"/>
    </ligand>
</feature>
<dbReference type="GO" id="GO:0050661">
    <property type="term" value="F:NADP binding"/>
    <property type="evidence" value="ECO:0007669"/>
    <property type="project" value="UniProtKB-UniRule"/>
</dbReference>
<evidence type="ECO:0000313" key="10">
    <source>
        <dbReference type="Proteomes" id="UP000614490"/>
    </source>
</evidence>
<comment type="similarity">
    <text evidence="6">Belongs to the glucose-6-phosphate dehydrogenase family.</text>
</comment>
<feature type="binding site" evidence="6">
    <location>
        <position position="217"/>
    </location>
    <ligand>
        <name>substrate</name>
    </ligand>
</feature>
<feature type="binding site" evidence="6">
    <location>
        <position position="44"/>
    </location>
    <ligand>
        <name>NADP(+)</name>
        <dbReference type="ChEBI" id="CHEBI:58349"/>
    </ligand>
</feature>
<comment type="pathway">
    <text evidence="1 6">Carbohydrate degradation; pentose phosphate pathway; D-ribulose 5-phosphate from D-glucose 6-phosphate (oxidative stage): step 1/3.</text>
</comment>
<comment type="function">
    <text evidence="6">Catalyzes the oxidation of glucose 6-phosphate to 6-phosphogluconolactone.</text>
</comment>
<dbReference type="SUPFAM" id="SSF55347">
    <property type="entry name" value="Glyceraldehyde-3-phosphate dehydrogenase-like, C-terminal domain"/>
    <property type="match status" value="1"/>
</dbReference>
<evidence type="ECO:0000313" key="9">
    <source>
        <dbReference type="EMBL" id="MBH0230725.1"/>
    </source>
</evidence>
<feature type="domain" description="Glucose-6-phosphate dehydrogenase NAD-binding" evidence="7">
    <location>
        <begin position="7"/>
        <end position="187"/>
    </location>
</feature>
<dbReference type="Gene3D" id="3.30.360.10">
    <property type="entry name" value="Dihydrodipicolinate Reductase, domain 2"/>
    <property type="match status" value="1"/>
</dbReference>
<dbReference type="GO" id="GO:0009051">
    <property type="term" value="P:pentose-phosphate shunt, oxidative branch"/>
    <property type="evidence" value="ECO:0007669"/>
    <property type="project" value="TreeGrafter"/>
</dbReference>
<dbReference type="AlphaFoldDB" id="A0A931HWM9"/>
<accession>A0A931HWM9</accession>
<dbReference type="SUPFAM" id="SSF51735">
    <property type="entry name" value="NAD(P)-binding Rossmann-fold domains"/>
    <property type="match status" value="1"/>
</dbReference>
<evidence type="ECO:0000256" key="3">
    <source>
        <dbReference type="ARBA" id="ARBA00022857"/>
    </source>
</evidence>
<dbReference type="PRINTS" id="PR00079">
    <property type="entry name" value="G6PDHDRGNASE"/>
</dbReference>
<evidence type="ECO:0000256" key="2">
    <source>
        <dbReference type="ARBA" id="ARBA00022526"/>
    </source>
</evidence>
<proteinExistence type="inferred from homology"/>
<dbReference type="InterPro" id="IPR022674">
    <property type="entry name" value="G6P_DH_NAD-bd"/>
</dbReference>
<keyword evidence="2 6" id="KW-0313">Glucose metabolism</keyword>
<dbReference type="RefSeq" id="WP_197317717.1">
    <property type="nucleotide sequence ID" value="NZ_JADZSC010000002.1"/>
</dbReference>
<organism evidence="9 10">
    <name type="scientific">Halobacillus yeomjeoni</name>
    <dbReference type="NCBI Taxonomy" id="311194"/>
    <lineage>
        <taxon>Bacteria</taxon>
        <taxon>Bacillati</taxon>
        <taxon>Bacillota</taxon>
        <taxon>Bacilli</taxon>
        <taxon>Bacillales</taxon>
        <taxon>Bacillaceae</taxon>
        <taxon>Halobacillus</taxon>
    </lineage>
</organism>
<gene>
    <name evidence="6" type="primary">zwf</name>
    <name evidence="9" type="ORF">H0267_10905</name>
</gene>
<protein>
    <recommendedName>
        <fullName evidence="6">Glucose-6-phosphate 1-dehydrogenase</fullName>
        <shortName evidence="6">G6PD</shortName>
        <ecNumber evidence="6">1.1.1.49</ecNumber>
    </recommendedName>
</protein>
<dbReference type="EC" id="1.1.1.49" evidence="6"/>
<dbReference type="Pfam" id="PF00479">
    <property type="entry name" value="G6PD_N"/>
    <property type="match status" value="1"/>
</dbReference>
<dbReference type="GO" id="GO:0005829">
    <property type="term" value="C:cytosol"/>
    <property type="evidence" value="ECO:0007669"/>
    <property type="project" value="TreeGrafter"/>
</dbReference>
<keyword evidence="10" id="KW-1185">Reference proteome</keyword>
<dbReference type="Gene3D" id="3.40.50.720">
    <property type="entry name" value="NAD(P)-binding Rossmann-like Domain"/>
    <property type="match status" value="1"/>
</dbReference>
<dbReference type="HAMAP" id="MF_00966">
    <property type="entry name" value="G6PD"/>
    <property type="match status" value="1"/>
</dbReference>
<dbReference type="InterPro" id="IPR022675">
    <property type="entry name" value="G6P_DH_C"/>
</dbReference>
<keyword evidence="3 6" id="KW-0521">NADP</keyword>
<feature type="active site" description="Proton acceptor" evidence="6">
    <location>
        <position position="241"/>
    </location>
</feature>
<feature type="binding site" evidence="6">
    <location>
        <position position="346"/>
    </location>
    <ligand>
        <name>substrate</name>
    </ligand>
</feature>
<dbReference type="InterPro" id="IPR001282">
    <property type="entry name" value="G6P_DH"/>
</dbReference>
<sequence>MDNMTFVLFGATGDLAKRKIYPALYNLYREGRMPEKISVVGLGRREYTDSKLQSVIKEALESFSRREVEPSGLEEFLEKFRYCIFDATKPESYDKLHQFIKDRESELDIPDNRLFYLSVAPTLIKTITEGLHESGISSNAGWKRLMVEKPFGSDLVTARDLNKKLKEVFTEDEIFRIDHYLGKPMVQKLESLVHANPMLKALLDHDQISNVQITASETVGVGTRAAYYDQAGAIRDMVQNHLLQLVMMTALYNPDKMSTSEIEAEKRGIMESLKPITKENMEENVVRGQYAAGQIEGQAVPAYLEEAGVAEDSNNDTFFAARLEIDNENWRGIPFYIRTGKRMKKKSTRIVVEFKCDGDEEALKDDGIEPNLLIIEINPNESMTLKINIKNQSEEKFEPEYITFSNVSATQPEAYELLLHDAMQGNETFFAHWKEVELSWKWVQPLLDEFEKDGLPLYKYPAGSDGPEEAHHLLKEDGHQWWYV</sequence>
<feature type="binding site" evidence="6">
    <location>
        <position position="179"/>
    </location>
    <ligand>
        <name>substrate</name>
    </ligand>
</feature>
<reference evidence="9 10" key="1">
    <citation type="journal article" date="2005" name="Int. J. Syst. Evol. Microbiol.">
        <title>Halobacillus yeomjeoni sp. nov., isolated from a marine solar saltern in Korea.</title>
        <authorList>
            <person name="Yoon J.H."/>
            <person name="Kang S.J."/>
            <person name="Lee C.H."/>
            <person name="Oh H.W."/>
            <person name="Oh T.K."/>
        </authorList>
    </citation>
    <scope>NUCLEOTIDE SEQUENCE [LARGE SCALE GENOMIC DNA]</scope>
    <source>
        <strain evidence="9 10">KCTC 3957</strain>
    </source>
</reference>